<evidence type="ECO:0008006" key="4">
    <source>
        <dbReference type="Google" id="ProtNLM"/>
    </source>
</evidence>
<organism evidence="2 3">
    <name type="scientific">Mycobacterium phage RedRock</name>
    <dbReference type="NCBI Taxonomy" id="711470"/>
    <lineage>
        <taxon>Viruses</taxon>
        <taxon>Duplodnaviria</taxon>
        <taxon>Heunggongvirae</taxon>
        <taxon>Uroviricota</taxon>
        <taxon>Caudoviricetes</taxon>
        <taxon>Fromanvirus</taxon>
        <taxon>Fromanvirus redrock</taxon>
    </lineage>
</organism>
<dbReference type="EMBL" id="GU339467">
    <property type="protein sequence ID" value="ADB93715.1"/>
    <property type="molecule type" value="Genomic_DNA"/>
</dbReference>
<dbReference type="RefSeq" id="YP_009101275.1">
    <property type="nucleotide sequence ID" value="NC_025444.1"/>
</dbReference>
<name>D3JZ84_9CAUD</name>
<evidence type="ECO:0000313" key="3">
    <source>
        <dbReference type="Proteomes" id="UP000001547"/>
    </source>
</evidence>
<dbReference type="GeneID" id="22110965"/>
<sequence>MSGNPSDVHRAPIIYPPDTPAVTPPEVNAHNCDHDADPPICYCVHDWRIEWGNVKRKTAASRTAVL</sequence>
<dbReference type="OrthoDB" id="23763at10239"/>
<evidence type="ECO:0000313" key="2">
    <source>
        <dbReference type="EMBL" id="ADB93715.1"/>
    </source>
</evidence>
<feature type="region of interest" description="Disordered" evidence="1">
    <location>
        <begin position="1"/>
        <end position="22"/>
    </location>
</feature>
<dbReference type="Proteomes" id="UP000001547">
    <property type="component" value="Segment"/>
</dbReference>
<protein>
    <recommendedName>
        <fullName evidence="4">Head-to-tail connector protein</fullName>
    </recommendedName>
</protein>
<reference evidence="3" key="1">
    <citation type="submission" date="2009-12" db="EMBL/GenBank/DDBJ databases">
        <authorList>
            <person name="Jacobs-Sera D."/>
            <person name="Zellars M."/>
            <person name="Wells M.E."/>
            <person name="Webb J.L."/>
            <person name="Ware V.C."/>
            <person name="Vazquez E."/>
            <person name="TamarapuParthasarathy P."/>
            <person name="Smith I.A."/>
            <person name="Simon S.E."/>
            <person name="Shaffer C.D."/>
            <person name="Rubin M.R."/>
            <person name="Rosenzweig R.F."/>
            <person name="Rinehart C.A."/>
            <person name="Qin H."/>
            <person name="Pillay I."/>
            <person name="Payne D.E.II."/>
            <person name="Padolina J.M."/>
            <person name="Novick P.A."/>
            <person name="Miller E.S."/>
            <person name="Mayer E.S."/>
            <person name="Marzillier J.Y."/>
            <person name="Mageeney C.M."/>
            <person name="MacGibeny M.A."/>
            <person name="Li W."/>
            <person name="Lee J.Y."/>
            <person name="Kinnersley M.A."/>
            <person name="King-Smith C."/>
            <person name="King R.A."/>
            <person name="Kenna M.A."/>
            <person name="Kearse M.G."/>
            <person name="Johnson B.K."/>
            <person name="Johnson A.A."/>
            <person name="Johnson C.M."/>
            <person name="Hughes L.E."/>
            <person name="Harrison M."/>
            <person name="Guild N.A."/>
            <person name="Gilbert J.L."/>
            <person name="Fillman C.L."/>
            <person name="Felton C.M."/>
            <person name="Dunbar D.A."/>
            <person name="Dennehy J.J."/>
            <person name="DeJong R.J."/>
            <person name="Carson S."/>
            <person name="Burnett S.H."/>
            <person name="Breakwell D.P."/>
            <person name="Berrios J.E."/>
            <person name="Benjamin R.C."/>
            <person name="Anderson J.J."/>
            <person name="Bradley K.W."/>
            <person name="Khaja R."/>
            <person name="Lee E."/>
            <person name="Barker L.P."/>
            <person name="Lewis M.F."/>
            <person name="Jordan T.C."/>
            <person name="Cresawn S.G."/>
            <person name="Grace M.A."/>
            <person name="Pope W.H."/>
            <person name="Ko C."/>
            <person name="Russell D.A."/>
            <person name="Peebles C.L."/>
            <person name="Lawrence J.L."/>
            <person name="Hendrix R.W."/>
            <person name="Hatfull G.F."/>
        </authorList>
    </citation>
    <scope>NUCLEOTIDE SEQUENCE [LARGE SCALE GENOMIC DNA]</scope>
</reference>
<dbReference type="KEGG" id="vg:22110965"/>
<accession>D3JZ84</accession>
<evidence type="ECO:0000256" key="1">
    <source>
        <dbReference type="SAM" id="MobiDB-lite"/>
    </source>
</evidence>
<keyword evidence="3" id="KW-1185">Reference proteome</keyword>
<gene>
    <name evidence="2" type="primary">22</name>
    <name evidence="2" type="ORF">REDROCK_22</name>
</gene>
<proteinExistence type="predicted"/>